<dbReference type="HOGENOM" id="CLU_071881_1_0_1"/>
<sequence>MCAATSRANKAEKPHIPEINWSVNNSAAIWTLLAKIEKSENYHVLYGKKDVAKNTSGEMKVAVYARIAKAVLLELFSLNPNIVHNHIKSKLESLKNVYKKHSKQLCWTGEGVQENEDGSQGSKETLSFYIMEEIKVDFPFFPTLHCIWASCPIVITTALGPQDSKTVWYQPPDDNNSCTNDNSNIDPQLLNDTVATVAPHENLAAQKAQNQSHINLELHKQIIDEVKMGLWTIEQAQEKIEAIKNDSSPHPVKHQKKVV</sequence>
<keyword evidence="2" id="KW-1185">Reference proteome</keyword>
<dbReference type="Proteomes" id="UP000001194">
    <property type="component" value="Unassembled WGS sequence"/>
</dbReference>
<dbReference type="AlphaFoldDB" id="B0E1W5"/>
<dbReference type="GeneID" id="6085838"/>
<dbReference type="RefSeq" id="XP_001890186.1">
    <property type="nucleotide sequence ID" value="XM_001890151.1"/>
</dbReference>
<reference evidence="1 2" key="1">
    <citation type="journal article" date="2008" name="Nature">
        <title>The genome of Laccaria bicolor provides insights into mycorrhizal symbiosis.</title>
        <authorList>
            <person name="Martin F."/>
            <person name="Aerts A."/>
            <person name="Ahren D."/>
            <person name="Brun A."/>
            <person name="Danchin E.G.J."/>
            <person name="Duchaussoy F."/>
            <person name="Gibon J."/>
            <person name="Kohler A."/>
            <person name="Lindquist E."/>
            <person name="Pereda V."/>
            <person name="Salamov A."/>
            <person name="Shapiro H.J."/>
            <person name="Wuyts J."/>
            <person name="Blaudez D."/>
            <person name="Buee M."/>
            <person name="Brokstein P."/>
            <person name="Canbaeck B."/>
            <person name="Cohen D."/>
            <person name="Courty P.E."/>
            <person name="Coutinho P.M."/>
            <person name="Delaruelle C."/>
            <person name="Detter J.C."/>
            <person name="Deveau A."/>
            <person name="DiFazio S."/>
            <person name="Duplessis S."/>
            <person name="Fraissinet-Tachet L."/>
            <person name="Lucic E."/>
            <person name="Frey-Klett P."/>
            <person name="Fourrey C."/>
            <person name="Feussner I."/>
            <person name="Gay G."/>
            <person name="Grimwood J."/>
            <person name="Hoegger P.J."/>
            <person name="Jain P."/>
            <person name="Kilaru S."/>
            <person name="Labbe J."/>
            <person name="Lin Y.C."/>
            <person name="Legue V."/>
            <person name="Le Tacon F."/>
            <person name="Marmeisse R."/>
            <person name="Melayah D."/>
            <person name="Montanini B."/>
            <person name="Muratet M."/>
            <person name="Nehls U."/>
            <person name="Niculita-Hirzel H."/>
            <person name="Oudot-Le Secq M.P."/>
            <person name="Peter M."/>
            <person name="Quesneville H."/>
            <person name="Rajashekar B."/>
            <person name="Reich M."/>
            <person name="Rouhier N."/>
            <person name="Schmutz J."/>
            <person name="Yin T."/>
            <person name="Chalot M."/>
            <person name="Henrissat B."/>
            <person name="Kuees U."/>
            <person name="Lucas S."/>
            <person name="Van de Peer Y."/>
            <person name="Podila G.K."/>
            <person name="Polle A."/>
            <person name="Pukkila P.J."/>
            <person name="Richardson P.M."/>
            <person name="Rouze P."/>
            <person name="Sanders I.R."/>
            <person name="Stajich J.E."/>
            <person name="Tunlid A."/>
            <person name="Tuskan G."/>
            <person name="Grigoriev I.V."/>
        </authorList>
    </citation>
    <scope>NUCLEOTIDE SEQUENCE [LARGE SCALE GENOMIC DNA]</scope>
    <source>
        <strain evidence="2">S238N-H82 / ATCC MYA-4686</strain>
    </source>
</reference>
<proteinExistence type="predicted"/>
<dbReference type="KEGG" id="lbc:LACBIDRAFT_335284"/>
<organism evidence="2">
    <name type="scientific">Laccaria bicolor (strain S238N-H82 / ATCC MYA-4686)</name>
    <name type="common">Bicoloured deceiver</name>
    <name type="synonym">Laccaria laccata var. bicolor</name>
    <dbReference type="NCBI Taxonomy" id="486041"/>
    <lineage>
        <taxon>Eukaryota</taxon>
        <taxon>Fungi</taxon>
        <taxon>Dikarya</taxon>
        <taxon>Basidiomycota</taxon>
        <taxon>Agaricomycotina</taxon>
        <taxon>Agaricomycetes</taxon>
        <taxon>Agaricomycetidae</taxon>
        <taxon>Agaricales</taxon>
        <taxon>Agaricineae</taxon>
        <taxon>Hydnangiaceae</taxon>
        <taxon>Laccaria</taxon>
    </lineage>
</organism>
<name>B0E1W5_LACBS</name>
<protein>
    <submittedName>
        <fullName evidence="1">Predicted protein</fullName>
    </submittedName>
</protein>
<dbReference type="EMBL" id="DS547171">
    <property type="protein sequence ID" value="EDQ99169.1"/>
    <property type="molecule type" value="Genomic_DNA"/>
</dbReference>
<evidence type="ECO:0000313" key="2">
    <source>
        <dbReference type="Proteomes" id="UP000001194"/>
    </source>
</evidence>
<dbReference type="OrthoDB" id="3211402at2759"/>
<gene>
    <name evidence="1" type="ORF">LACBIDRAFT_335284</name>
</gene>
<accession>B0E1W5</accession>
<dbReference type="InParanoid" id="B0E1W5"/>
<evidence type="ECO:0000313" key="1">
    <source>
        <dbReference type="EMBL" id="EDQ99169.1"/>
    </source>
</evidence>